<reference evidence="6" key="1">
    <citation type="submission" date="2021-02" db="EMBL/GenBank/DDBJ databases">
        <authorList>
            <person name="Nowell W R."/>
        </authorList>
    </citation>
    <scope>NUCLEOTIDE SEQUENCE</scope>
</reference>
<dbReference type="EMBL" id="CAJOBA010001442">
    <property type="protein sequence ID" value="CAF3596085.1"/>
    <property type="molecule type" value="Genomic_DNA"/>
</dbReference>
<evidence type="ECO:0000256" key="1">
    <source>
        <dbReference type="ARBA" id="ARBA00022614"/>
    </source>
</evidence>
<dbReference type="InterPro" id="IPR003591">
    <property type="entry name" value="Leu-rich_rpt_typical-subtyp"/>
</dbReference>
<dbReference type="AlphaFoldDB" id="A0A8S2H3B1"/>
<feature type="region of interest" description="Disordered" evidence="3">
    <location>
        <begin position="375"/>
        <end position="478"/>
    </location>
</feature>
<feature type="region of interest" description="Disordered" evidence="3">
    <location>
        <begin position="1147"/>
        <end position="1184"/>
    </location>
</feature>
<comment type="caution">
    <text evidence="6">The sequence shown here is derived from an EMBL/GenBank/DDBJ whole genome shotgun (WGS) entry which is preliminary data.</text>
</comment>
<evidence type="ECO:0000256" key="2">
    <source>
        <dbReference type="ARBA" id="ARBA00022737"/>
    </source>
</evidence>
<dbReference type="InterPro" id="IPR001611">
    <property type="entry name" value="Leu-rich_rpt"/>
</dbReference>
<feature type="transmembrane region" description="Helical" evidence="4">
    <location>
        <begin position="1007"/>
        <end position="1033"/>
    </location>
</feature>
<evidence type="ECO:0000256" key="4">
    <source>
        <dbReference type="SAM" id="Phobius"/>
    </source>
</evidence>
<feature type="compositionally biased region" description="Low complexity" evidence="3">
    <location>
        <begin position="375"/>
        <end position="434"/>
    </location>
</feature>
<keyword evidence="4" id="KW-1133">Transmembrane helix</keyword>
<name>A0A8S2H3B1_9BILA</name>
<keyword evidence="1" id="KW-0433">Leucine-rich repeat</keyword>
<sequence>MVTARTSIINSTLVTTPSSTSSERTTITSRTSQTSVRTSATITRVSTISTTNSTSATTPRLTTSVSGSTITLSNASACNMALNNNGSQLVITCSNNITQLPIQNYNTTILNQITSLAVQGANGQRGPLTLVPFNICLFTNLLFLNLSNNNLQNIDNLQCVTKVQTLDLSSNMINVFPYLVIQNMAQLQVLDISHNQLTEIGLWIFNLVRASADFSYNQIGAITNMYNADLSTLTSINARIDLSNNRQQINLTDGIYEMYNACIEPQSYINQSIETPIPLTLSLFSINFGTSMRLNCSCDQYYILQVMQLYNQLPIPKFSPLSNLTCTDGTLFGNYSCQSMQSSVDFTKVYPRFCKINADEPGNVPIYVPFNTTSVTTPSSTSSKRTTIPSGTSQTSLQTSASTISTMPVTTPSSTSPQITTITSTTGQTSVRTSKGATGSTMSTRPATTNSSTSSQKGTITSGTSETSVKASGTISSSTITTTAHRLREQVELVTHLLRLTPVTTPSSTSFQITTITSGITETSVKTNGTITGSTIRSTNSTLLMTTSSSTSSEIATITGGTSQTSVEISAMMTTSTIGRTPVTTPSSTASRIATITSGTGETSLNTTTAFTISTTNSTLAITSMVTAGTSIINSTPVTTPPSTSSQTITSGTSQTSVKTSARITASTISATSYPITVMFGTCPYRFDSAFEVTVNCSAEMVSSTIASFTNSSLSQNVSKVIVVDQPPMSKLSPYLCNLPSRQIDLSGQQFVVLDDDTFPCNNSYYRTINLTDNQISSVNITLRDWDVIDLSRNSLTVLPYTILLDRPIVLSRFSLSHVVVVGYGAKVVNLESNELHAMDLWAYASDNITVDLTMNDFHIVDGFTVVMNMLNLPLIDVPDEDSTVQLPTSLKFLVNDTLAENYGTCNQTTLVYLIEFLEKLQNSSNVSLDCTCASVNLRTQYRILYAANITDKFPCSNEMVTDSFLELNCTNMTNMNPTAMCNFTALKVDSSTALSTFTASNGQSNLAIILGSVLGSVGFLILISTVCAVLYWKFKEPKSSVSPLARNKTVAAAHSYERAPESRLEERIQTRNPRILRRLPPLQTQISQLGETLHNVHSEHRATANNAPNSGLSVRGISVDNILSRNVARPTTEHFVPLYPPYSNSPAVASPNLQPTKSSPSRKYINPQQHVQPTGSYNQFSEP</sequence>
<dbReference type="Proteomes" id="UP000682733">
    <property type="component" value="Unassembled WGS sequence"/>
</dbReference>
<evidence type="ECO:0000256" key="3">
    <source>
        <dbReference type="SAM" id="MobiDB-lite"/>
    </source>
</evidence>
<protein>
    <submittedName>
        <fullName evidence="6">Uncharacterized protein</fullName>
    </submittedName>
</protein>
<dbReference type="Proteomes" id="UP000677228">
    <property type="component" value="Unassembled WGS sequence"/>
</dbReference>
<dbReference type="Gene3D" id="3.80.10.10">
    <property type="entry name" value="Ribonuclease Inhibitor"/>
    <property type="match status" value="2"/>
</dbReference>
<organism evidence="6 7">
    <name type="scientific">Didymodactylos carnosus</name>
    <dbReference type="NCBI Taxonomy" id="1234261"/>
    <lineage>
        <taxon>Eukaryota</taxon>
        <taxon>Metazoa</taxon>
        <taxon>Spiralia</taxon>
        <taxon>Gnathifera</taxon>
        <taxon>Rotifera</taxon>
        <taxon>Eurotatoria</taxon>
        <taxon>Bdelloidea</taxon>
        <taxon>Philodinida</taxon>
        <taxon>Philodinidae</taxon>
        <taxon>Didymodactylos</taxon>
    </lineage>
</organism>
<feature type="compositionally biased region" description="Polar residues" evidence="3">
    <location>
        <begin position="435"/>
        <end position="473"/>
    </location>
</feature>
<dbReference type="SUPFAM" id="SSF52058">
    <property type="entry name" value="L domain-like"/>
    <property type="match status" value="1"/>
</dbReference>
<proteinExistence type="predicted"/>
<gene>
    <name evidence="5" type="ORF">OVA965_LOCUS5206</name>
    <name evidence="6" type="ORF">TMI583_LOCUS5204</name>
</gene>
<evidence type="ECO:0000313" key="7">
    <source>
        <dbReference type="Proteomes" id="UP000682733"/>
    </source>
</evidence>
<dbReference type="PANTHER" id="PTHR22917">
    <property type="entry name" value="HEMOPEXIN DOMAIN-CONTAINING PROTEIN"/>
    <property type="match status" value="1"/>
</dbReference>
<feature type="region of interest" description="Disordered" evidence="3">
    <location>
        <begin position="14"/>
        <end position="34"/>
    </location>
</feature>
<keyword evidence="2" id="KW-0677">Repeat</keyword>
<evidence type="ECO:0000313" key="5">
    <source>
        <dbReference type="EMBL" id="CAF0812169.1"/>
    </source>
</evidence>
<keyword evidence="4" id="KW-0812">Transmembrane</keyword>
<feature type="region of interest" description="Disordered" evidence="3">
    <location>
        <begin position="636"/>
        <end position="656"/>
    </location>
</feature>
<accession>A0A8S2H3B1</accession>
<dbReference type="PROSITE" id="PS51450">
    <property type="entry name" value="LRR"/>
    <property type="match status" value="2"/>
</dbReference>
<dbReference type="InterPro" id="IPR051298">
    <property type="entry name" value="Heme_transport/Cell_adhesion"/>
</dbReference>
<dbReference type="SMART" id="SM00369">
    <property type="entry name" value="LRR_TYP"/>
    <property type="match status" value="4"/>
</dbReference>
<dbReference type="EMBL" id="CAJNOK010001442">
    <property type="protein sequence ID" value="CAF0812169.1"/>
    <property type="molecule type" value="Genomic_DNA"/>
</dbReference>
<dbReference type="InterPro" id="IPR032675">
    <property type="entry name" value="LRR_dom_sf"/>
</dbReference>
<dbReference type="PANTHER" id="PTHR22917:SF6">
    <property type="entry name" value="EG:8D8.2 PROTEIN-RELATED"/>
    <property type="match status" value="1"/>
</dbReference>
<evidence type="ECO:0000313" key="6">
    <source>
        <dbReference type="EMBL" id="CAF3596085.1"/>
    </source>
</evidence>
<keyword evidence="4" id="KW-0472">Membrane</keyword>